<evidence type="ECO:0000256" key="1">
    <source>
        <dbReference type="ARBA" id="ARBA00001971"/>
    </source>
</evidence>
<accession>A0A8H5GU40</accession>
<evidence type="ECO:0008006" key="10">
    <source>
        <dbReference type="Google" id="ProtNLM"/>
    </source>
</evidence>
<dbReference type="GO" id="GO:0020037">
    <property type="term" value="F:heme binding"/>
    <property type="evidence" value="ECO:0007669"/>
    <property type="project" value="InterPro"/>
</dbReference>
<dbReference type="AlphaFoldDB" id="A0A8H5GU40"/>
<keyword evidence="4" id="KW-0479">Metal-binding</keyword>
<dbReference type="EMBL" id="JAACJM010000009">
    <property type="protein sequence ID" value="KAF5371268.1"/>
    <property type="molecule type" value="Genomic_DNA"/>
</dbReference>
<evidence type="ECO:0000256" key="4">
    <source>
        <dbReference type="ARBA" id="ARBA00022723"/>
    </source>
</evidence>
<organism evidence="8 9">
    <name type="scientific">Tetrapyrgos nigripes</name>
    <dbReference type="NCBI Taxonomy" id="182062"/>
    <lineage>
        <taxon>Eukaryota</taxon>
        <taxon>Fungi</taxon>
        <taxon>Dikarya</taxon>
        <taxon>Basidiomycota</taxon>
        <taxon>Agaricomycotina</taxon>
        <taxon>Agaricomycetes</taxon>
        <taxon>Agaricomycetidae</taxon>
        <taxon>Agaricales</taxon>
        <taxon>Marasmiineae</taxon>
        <taxon>Marasmiaceae</taxon>
        <taxon>Tetrapyrgos</taxon>
    </lineage>
</organism>
<dbReference type="SUPFAM" id="SSF48264">
    <property type="entry name" value="Cytochrome P450"/>
    <property type="match status" value="1"/>
</dbReference>
<dbReference type="OrthoDB" id="3934656at2759"/>
<comment type="similarity">
    <text evidence="2">Belongs to the cytochrome P450 family.</text>
</comment>
<dbReference type="InterPro" id="IPR050364">
    <property type="entry name" value="Cytochrome_P450_fung"/>
</dbReference>
<keyword evidence="5" id="KW-0560">Oxidoreductase</keyword>
<reference evidence="8 9" key="1">
    <citation type="journal article" date="2020" name="ISME J.">
        <title>Uncovering the hidden diversity of litter-decomposition mechanisms in mushroom-forming fungi.</title>
        <authorList>
            <person name="Floudas D."/>
            <person name="Bentzer J."/>
            <person name="Ahren D."/>
            <person name="Johansson T."/>
            <person name="Persson P."/>
            <person name="Tunlid A."/>
        </authorList>
    </citation>
    <scope>NUCLEOTIDE SEQUENCE [LARGE SCALE GENOMIC DNA]</scope>
    <source>
        <strain evidence="8 9">CBS 291.85</strain>
    </source>
</reference>
<evidence type="ECO:0000256" key="7">
    <source>
        <dbReference type="ARBA" id="ARBA00023033"/>
    </source>
</evidence>
<comment type="caution">
    <text evidence="8">The sequence shown here is derived from an EMBL/GenBank/DDBJ whole genome shotgun (WGS) entry which is preliminary data.</text>
</comment>
<evidence type="ECO:0000313" key="9">
    <source>
        <dbReference type="Proteomes" id="UP000559256"/>
    </source>
</evidence>
<protein>
    <recommendedName>
        <fullName evidence="10">Cytochrome P450</fullName>
    </recommendedName>
</protein>
<keyword evidence="6" id="KW-0408">Iron</keyword>
<dbReference type="InterPro" id="IPR036396">
    <property type="entry name" value="Cyt_P450_sf"/>
</dbReference>
<sequence>MKAMALFLERQEAAQAEMDSVLGTNDPAYGEEDKLPYFKAVLCECFRWQTVVPLSFPHVTNQDLQYNGYKIPQGTVILANVWGILHDLKIYGSNADNFDPERWLKRDERGWQWDNDLPDLYHLSFGFGTR</sequence>
<gene>
    <name evidence="8" type="ORF">D9758_004285</name>
</gene>
<evidence type="ECO:0000313" key="8">
    <source>
        <dbReference type="EMBL" id="KAF5371268.1"/>
    </source>
</evidence>
<dbReference type="Gene3D" id="1.10.630.10">
    <property type="entry name" value="Cytochrome P450"/>
    <property type="match status" value="1"/>
</dbReference>
<dbReference type="Proteomes" id="UP000559256">
    <property type="component" value="Unassembled WGS sequence"/>
</dbReference>
<keyword evidence="9" id="KW-1185">Reference proteome</keyword>
<evidence type="ECO:0000256" key="3">
    <source>
        <dbReference type="ARBA" id="ARBA00022617"/>
    </source>
</evidence>
<dbReference type="GO" id="GO:0005506">
    <property type="term" value="F:iron ion binding"/>
    <property type="evidence" value="ECO:0007669"/>
    <property type="project" value="InterPro"/>
</dbReference>
<comment type="cofactor">
    <cofactor evidence="1">
        <name>heme</name>
        <dbReference type="ChEBI" id="CHEBI:30413"/>
    </cofactor>
</comment>
<dbReference type="GO" id="GO:0016705">
    <property type="term" value="F:oxidoreductase activity, acting on paired donors, with incorporation or reduction of molecular oxygen"/>
    <property type="evidence" value="ECO:0007669"/>
    <property type="project" value="InterPro"/>
</dbReference>
<keyword evidence="7" id="KW-0503">Monooxygenase</keyword>
<dbReference type="PANTHER" id="PTHR46300">
    <property type="entry name" value="P450, PUTATIVE (EUROFUNG)-RELATED-RELATED"/>
    <property type="match status" value="1"/>
</dbReference>
<name>A0A8H5GU40_9AGAR</name>
<proteinExistence type="inferred from homology"/>
<keyword evidence="3" id="KW-0349">Heme</keyword>
<evidence type="ECO:0000256" key="6">
    <source>
        <dbReference type="ARBA" id="ARBA00023004"/>
    </source>
</evidence>
<dbReference type="GO" id="GO:0004497">
    <property type="term" value="F:monooxygenase activity"/>
    <property type="evidence" value="ECO:0007669"/>
    <property type="project" value="UniProtKB-KW"/>
</dbReference>
<evidence type="ECO:0000256" key="2">
    <source>
        <dbReference type="ARBA" id="ARBA00010617"/>
    </source>
</evidence>
<evidence type="ECO:0000256" key="5">
    <source>
        <dbReference type="ARBA" id="ARBA00023002"/>
    </source>
</evidence>
<dbReference type="Pfam" id="PF00067">
    <property type="entry name" value="p450"/>
    <property type="match status" value="1"/>
</dbReference>
<dbReference type="InterPro" id="IPR001128">
    <property type="entry name" value="Cyt_P450"/>
</dbReference>